<evidence type="ECO:0000313" key="2">
    <source>
        <dbReference type="EMBL" id="KAF9780767.1"/>
    </source>
</evidence>
<reference evidence="2" key="1">
    <citation type="journal article" date="2020" name="Nat. Commun.">
        <title>Large-scale genome sequencing of mycorrhizal fungi provides insights into the early evolution of symbiotic traits.</title>
        <authorList>
            <person name="Miyauchi S."/>
            <person name="Kiss E."/>
            <person name="Kuo A."/>
            <person name="Drula E."/>
            <person name="Kohler A."/>
            <person name="Sanchez-Garcia M."/>
            <person name="Morin E."/>
            <person name="Andreopoulos B."/>
            <person name="Barry K.W."/>
            <person name="Bonito G."/>
            <person name="Buee M."/>
            <person name="Carver A."/>
            <person name="Chen C."/>
            <person name="Cichocki N."/>
            <person name="Clum A."/>
            <person name="Culley D."/>
            <person name="Crous P.W."/>
            <person name="Fauchery L."/>
            <person name="Girlanda M."/>
            <person name="Hayes R.D."/>
            <person name="Keri Z."/>
            <person name="LaButti K."/>
            <person name="Lipzen A."/>
            <person name="Lombard V."/>
            <person name="Magnuson J."/>
            <person name="Maillard F."/>
            <person name="Murat C."/>
            <person name="Nolan M."/>
            <person name="Ohm R.A."/>
            <person name="Pangilinan J."/>
            <person name="Pereira M.F."/>
            <person name="Perotto S."/>
            <person name="Peter M."/>
            <person name="Pfister S."/>
            <person name="Riley R."/>
            <person name="Sitrit Y."/>
            <person name="Stielow J.B."/>
            <person name="Szollosi G."/>
            <person name="Zifcakova L."/>
            <person name="Stursova M."/>
            <person name="Spatafora J.W."/>
            <person name="Tedersoo L."/>
            <person name="Vaario L.M."/>
            <person name="Yamada A."/>
            <person name="Yan M."/>
            <person name="Wang P."/>
            <person name="Xu J."/>
            <person name="Bruns T."/>
            <person name="Baldrian P."/>
            <person name="Vilgalys R."/>
            <person name="Dunand C."/>
            <person name="Henrissat B."/>
            <person name="Grigoriev I.V."/>
            <person name="Hibbett D."/>
            <person name="Nagy L.G."/>
            <person name="Martin F.M."/>
        </authorList>
    </citation>
    <scope>NUCLEOTIDE SEQUENCE</scope>
    <source>
        <strain evidence="2">UH-Tt-Lm1</strain>
    </source>
</reference>
<protein>
    <recommendedName>
        <fullName evidence="1">F-box domain-containing protein</fullName>
    </recommendedName>
</protein>
<comment type="caution">
    <text evidence="2">The sequence shown here is derived from an EMBL/GenBank/DDBJ whole genome shotgun (WGS) entry which is preliminary data.</text>
</comment>
<keyword evidence="3" id="KW-1185">Reference proteome</keyword>
<dbReference type="Gene3D" id="1.20.1280.50">
    <property type="match status" value="1"/>
</dbReference>
<dbReference type="Proteomes" id="UP000736335">
    <property type="component" value="Unassembled WGS sequence"/>
</dbReference>
<gene>
    <name evidence="2" type="ORF">BJ322DRAFT_280341</name>
</gene>
<proteinExistence type="predicted"/>
<evidence type="ECO:0000259" key="1">
    <source>
        <dbReference type="Pfam" id="PF12937"/>
    </source>
</evidence>
<accession>A0A9P6H9V6</accession>
<evidence type="ECO:0000313" key="3">
    <source>
        <dbReference type="Proteomes" id="UP000736335"/>
    </source>
</evidence>
<sequence length="543" mass="61142">MPLFADDQESYPGINLSVSQLLHAVKRKLQSSTFGDGTSTGVDYFEVDRLERDAFEALSFLRSIKNTFAPIHRIPSEILSLVPRYWGEGRTDSDLIALTHVCRRWRKVFTASSALWTHLECNDVEKTRVYVERSKSSPLEVVLSDSKKSYNYLKAAFLLVIPHIDRVMSVEIIGDKDLFQYFTKHFSCPLPLLRHLTFHISSRQPLVLSNTLFNGDLSSLRTLTLGGVMPHLPSNNLPQLTTFTLLSFDISEEISVTRLLDIFSNTPLLRKIELQMVPRLSDAPPGRVVTLPRLESFIARGDLGHTSMILDHLPIPAGALLDLEFPLSGVESPLPKILLKASENLQNILHITSAYLDFDLEYASIRLDGPSGKLHMRGTRESWFGSSPTTLGHALFRSLDCLNTSKIQRLAVTGLRIYGGQDKSTCPDFGIMDDLRTLFLSRCSPLSLTLDPNWKPQEPVPCPKLEKLVFYVGDNGVLSIREVTIMARERALKGASLRSIVVISGRKLRLEGEEFELMKYVERFECRVGECPRWDQIPDDGTN</sequence>
<name>A0A9P6H9V6_9AGAM</name>
<reference evidence="2" key="2">
    <citation type="submission" date="2020-11" db="EMBL/GenBank/DDBJ databases">
        <authorList>
            <consortium name="DOE Joint Genome Institute"/>
            <person name="Kuo A."/>
            <person name="Miyauchi S."/>
            <person name="Kiss E."/>
            <person name="Drula E."/>
            <person name="Kohler A."/>
            <person name="Sanchez-Garcia M."/>
            <person name="Andreopoulos B."/>
            <person name="Barry K.W."/>
            <person name="Bonito G."/>
            <person name="Buee M."/>
            <person name="Carver A."/>
            <person name="Chen C."/>
            <person name="Cichocki N."/>
            <person name="Clum A."/>
            <person name="Culley D."/>
            <person name="Crous P.W."/>
            <person name="Fauchery L."/>
            <person name="Girlanda M."/>
            <person name="Hayes R."/>
            <person name="Keri Z."/>
            <person name="Labutti K."/>
            <person name="Lipzen A."/>
            <person name="Lombard V."/>
            <person name="Magnuson J."/>
            <person name="Maillard F."/>
            <person name="Morin E."/>
            <person name="Murat C."/>
            <person name="Nolan M."/>
            <person name="Ohm R."/>
            <person name="Pangilinan J."/>
            <person name="Pereira M."/>
            <person name="Perotto S."/>
            <person name="Peter M."/>
            <person name="Riley R."/>
            <person name="Sitrit Y."/>
            <person name="Stielow B."/>
            <person name="Szollosi G."/>
            <person name="Zifcakova L."/>
            <person name="Stursova M."/>
            <person name="Spatafora J.W."/>
            <person name="Tedersoo L."/>
            <person name="Vaario L.-M."/>
            <person name="Yamada A."/>
            <person name="Yan M."/>
            <person name="Wang P."/>
            <person name="Xu J."/>
            <person name="Bruns T."/>
            <person name="Baldrian P."/>
            <person name="Vilgalys R."/>
            <person name="Henrissat B."/>
            <person name="Grigoriev I.V."/>
            <person name="Hibbett D."/>
            <person name="Nagy L.G."/>
            <person name="Martin F.M."/>
        </authorList>
    </citation>
    <scope>NUCLEOTIDE SEQUENCE</scope>
    <source>
        <strain evidence="2">UH-Tt-Lm1</strain>
    </source>
</reference>
<organism evidence="2 3">
    <name type="scientific">Thelephora terrestris</name>
    <dbReference type="NCBI Taxonomy" id="56493"/>
    <lineage>
        <taxon>Eukaryota</taxon>
        <taxon>Fungi</taxon>
        <taxon>Dikarya</taxon>
        <taxon>Basidiomycota</taxon>
        <taxon>Agaricomycotina</taxon>
        <taxon>Agaricomycetes</taxon>
        <taxon>Thelephorales</taxon>
        <taxon>Thelephoraceae</taxon>
        <taxon>Thelephora</taxon>
    </lineage>
</organism>
<dbReference type="SUPFAM" id="SSF52047">
    <property type="entry name" value="RNI-like"/>
    <property type="match status" value="1"/>
</dbReference>
<feature type="domain" description="F-box" evidence="1">
    <location>
        <begin position="72"/>
        <end position="119"/>
    </location>
</feature>
<dbReference type="InterPro" id="IPR001810">
    <property type="entry name" value="F-box_dom"/>
</dbReference>
<dbReference type="AlphaFoldDB" id="A0A9P6H9V6"/>
<dbReference type="Pfam" id="PF12937">
    <property type="entry name" value="F-box-like"/>
    <property type="match status" value="1"/>
</dbReference>
<dbReference type="OrthoDB" id="2754196at2759"/>
<dbReference type="EMBL" id="WIUZ02000015">
    <property type="protein sequence ID" value="KAF9780767.1"/>
    <property type="molecule type" value="Genomic_DNA"/>
</dbReference>